<comment type="caution">
    <text evidence="1">The sequence shown here is derived from an EMBL/GenBank/DDBJ whole genome shotgun (WGS) entry which is preliminary data.</text>
</comment>
<dbReference type="AlphaFoldDB" id="A6P1Z1"/>
<dbReference type="EMBL" id="AAXG02000049">
    <property type="protein sequence ID" value="EDM97660.1"/>
    <property type="molecule type" value="Genomic_DNA"/>
</dbReference>
<dbReference type="PANTHER" id="PTHR48098">
    <property type="entry name" value="ENTEROCHELIN ESTERASE-RELATED"/>
    <property type="match status" value="1"/>
</dbReference>
<sequence>MIQAMYVFSTKDKTISIFPSLEVNVPIIYLNTFSNEGQKVYEAAQDAGCPPFTLVAISDLDWNHDMAPWDSPSAFKNADPCTGGADGYLRLLTEEIIPTAEKEVNGVPRWRGIAGYSLAGLFALYAIYQTDLFSRVGSVSGSLWFPGMKEYIFSHEPKHQPDCIYFSLGDKESKTRNPVLRSVRQNTEEIHAFYQSKGIDTVFQLNPGNHYNHTVERTAAGLCWLLSR</sequence>
<dbReference type="Proteomes" id="UP000003639">
    <property type="component" value="Unassembled WGS sequence"/>
</dbReference>
<dbReference type="Pfam" id="PF00756">
    <property type="entry name" value="Esterase"/>
    <property type="match status" value="1"/>
</dbReference>
<reference evidence="1 2" key="2">
    <citation type="submission" date="2007-06" db="EMBL/GenBank/DDBJ databases">
        <title>Draft genome sequence of Pseudoflavonifractor capillosus ATCC 29799.</title>
        <authorList>
            <person name="Sudarsanam P."/>
            <person name="Ley R."/>
            <person name="Guruge J."/>
            <person name="Turnbaugh P.J."/>
            <person name="Mahowald M."/>
            <person name="Liep D."/>
            <person name="Gordon J."/>
        </authorList>
    </citation>
    <scope>NUCLEOTIDE SEQUENCE [LARGE SCALE GENOMIC DNA]</scope>
    <source>
        <strain evidence="1 2">ATCC 29799</strain>
    </source>
</reference>
<reference evidence="1 2" key="1">
    <citation type="submission" date="2007-04" db="EMBL/GenBank/DDBJ databases">
        <authorList>
            <person name="Fulton L."/>
            <person name="Clifton S."/>
            <person name="Fulton B."/>
            <person name="Xu J."/>
            <person name="Minx P."/>
            <person name="Pepin K.H."/>
            <person name="Johnson M."/>
            <person name="Thiruvilangam P."/>
            <person name="Bhonagiri V."/>
            <person name="Nash W.E."/>
            <person name="Mardis E.R."/>
            <person name="Wilson R.K."/>
        </authorList>
    </citation>
    <scope>NUCLEOTIDE SEQUENCE [LARGE SCALE GENOMIC DNA]</scope>
    <source>
        <strain evidence="1 2">ATCC 29799</strain>
    </source>
</reference>
<dbReference type="InterPro" id="IPR050583">
    <property type="entry name" value="Mycobacterial_A85_antigen"/>
</dbReference>
<evidence type="ECO:0000313" key="2">
    <source>
        <dbReference type="Proteomes" id="UP000003639"/>
    </source>
</evidence>
<dbReference type="InterPro" id="IPR029058">
    <property type="entry name" value="AB_hydrolase_fold"/>
</dbReference>
<accession>A6P1Z1</accession>
<dbReference type="eggNOG" id="COG2819">
    <property type="taxonomic scope" value="Bacteria"/>
</dbReference>
<gene>
    <name evidence="1" type="ORF">BACCAP_04519</name>
</gene>
<organism evidence="1 2">
    <name type="scientific">Pseudoflavonifractor capillosus ATCC 29799</name>
    <dbReference type="NCBI Taxonomy" id="411467"/>
    <lineage>
        <taxon>Bacteria</taxon>
        <taxon>Bacillati</taxon>
        <taxon>Bacillota</taxon>
        <taxon>Clostridia</taxon>
        <taxon>Eubacteriales</taxon>
        <taxon>Oscillospiraceae</taxon>
        <taxon>Pseudoflavonifractor</taxon>
    </lineage>
</organism>
<dbReference type="Gene3D" id="3.40.50.1820">
    <property type="entry name" value="alpha/beta hydrolase"/>
    <property type="match status" value="1"/>
</dbReference>
<dbReference type="PANTHER" id="PTHR48098:SF6">
    <property type="entry name" value="FERRI-BACILLIBACTIN ESTERASE BESA"/>
    <property type="match status" value="1"/>
</dbReference>
<proteinExistence type="predicted"/>
<dbReference type="STRING" id="411467.BACCAP_04519"/>
<keyword evidence="2" id="KW-1185">Reference proteome</keyword>
<dbReference type="SUPFAM" id="SSF53474">
    <property type="entry name" value="alpha/beta-Hydrolases"/>
    <property type="match status" value="1"/>
</dbReference>
<protein>
    <submittedName>
        <fullName evidence="1">Putative esterase</fullName>
    </submittedName>
</protein>
<name>A6P1Z1_9FIRM</name>
<evidence type="ECO:0000313" key="1">
    <source>
        <dbReference type="EMBL" id="EDM97660.1"/>
    </source>
</evidence>
<dbReference type="InterPro" id="IPR000801">
    <property type="entry name" value="Esterase-like"/>
</dbReference>